<feature type="transmembrane region" description="Helical" evidence="1">
    <location>
        <begin position="45"/>
        <end position="67"/>
    </location>
</feature>
<keyword evidence="1" id="KW-0812">Transmembrane</keyword>
<dbReference type="EMBL" id="CP017754">
    <property type="protein sequence ID" value="AOZ06519.1"/>
    <property type="molecule type" value="Genomic_DNA"/>
</dbReference>
<evidence type="ECO:0000256" key="1">
    <source>
        <dbReference type="SAM" id="Phobius"/>
    </source>
</evidence>
<proteinExistence type="predicted"/>
<dbReference type="Proteomes" id="UP000177515">
    <property type="component" value="Chromosome 1"/>
</dbReference>
<feature type="transmembrane region" description="Helical" evidence="1">
    <location>
        <begin position="87"/>
        <end position="110"/>
    </location>
</feature>
<dbReference type="RefSeq" id="WP_071069629.1">
    <property type="nucleotide sequence ID" value="NZ_CP017754.1"/>
</dbReference>
<organism evidence="2 3">
    <name type="scientific">Cupriavidus malaysiensis</name>
    <dbReference type="NCBI Taxonomy" id="367825"/>
    <lineage>
        <taxon>Bacteria</taxon>
        <taxon>Pseudomonadati</taxon>
        <taxon>Pseudomonadota</taxon>
        <taxon>Betaproteobacteria</taxon>
        <taxon>Burkholderiales</taxon>
        <taxon>Burkholderiaceae</taxon>
        <taxon>Cupriavidus</taxon>
    </lineage>
</organism>
<feature type="transmembrane region" description="Helical" evidence="1">
    <location>
        <begin position="6"/>
        <end position="25"/>
    </location>
</feature>
<sequence length="136" mass="14340">METILLLAFQLAGPVSIGLAITCYLRAVTLRLLTDVCGTRDRAEFWVRVSAVLTVCMPLSLVLLAATSPVKCLSGDPVCEELVVRQTFLFTLLGSLLSVAAVACMIARYLPQPQASTKQPVAASAQATAQSTAEAA</sequence>
<protein>
    <submittedName>
        <fullName evidence="2">Uncharacterized protein</fullName>
    </submittedName>
</protein>
<gene>
    <name evidence="2" type="ORF">BKK80_12320</name>
</gene>
<reference evidence="2 3" key="1">
    <citation type="submission" date="2016-10" db="EMBL/GenBank/DDBJ databases">
        <title>Complete genome sequences of three Cupriavidus strains isolated from various Malaysian environments.</title>
        <authorList>
            <person name="Abdullah A.A.-A."/>
            <person name="Shafie N.A.H."/>
            <person name="Lau N.S."/>
        </authorList>
    </citation>
    <scope>NUCLEOTIDE SEQUENCE [LARGE SCALE GENOMIC DNA]</scope>
    <source>
        <strain evidence="2 3">USMAA1020</strain>
    </source>
</reference>
<accession>A0ABM6F4X6</accession>
<evidence type="ECO:0000313" key="3">
    <source>
        <dbReference type="Proteomes" id="UP000177515"/>
    </source>
</evidence>
<evidence type="ECO:0000313" key="2">
    <source>
        <dbReference type="EMBL" id="AOZ06519.1"/>
    </source>
</evidence>
<keyword evidence="3" id="KW-1185">Reference proteome</keyword>
<keyword evidence="1" id="KW-0472">Membrane</keyword>
<name>A0ABM6F4X6_9BURK</name>
<keyword evidence="1" id="KW-1133">Transmembrane helix</keyword>